<evidence type="ECO:0000313" key="2">
    <source>
        <dbReference type="Proteomes" id="UP000324222"/>
    </source>
</evidence>
<dbReference type="Proteomes" id="UP000324222">
    <property type="component" value="Unassembled WGS sequence"/>
</dbReference>
<dbReference type="EMBL" id="VSRR010001472">
    <property type="protein sequence ID" value="MPC25503.1"/>
    <property type="molecule type" value="Genomic_DNA"/>
</dbReference>
<reference evidence="1 2" key="1">
    <citation type="submission" date="2019-05" db="EMBL/GenBank/DDBJ databases">
        <title>Another draft genome of Portunus trituberculatus and its Hox gene families provides insights of decapod evolution.</title>
        <authorList>
            <person name="Jeong J.-H."/>
            <person name="Song I."/>
            <person name="Kim S."/>
            <person name="Choi T."/>
            <person name="Kim D."/>
            <person name="Ryu S."/>
            <person name="Kim W."/>
        </authorList>
    </citation>
    <scope>NUCLEOTIDE SEQUENCE [LARGE SCALE GENOMIC DNA]</scope>
    <source>
        <tissue evidence="1">Muscle</tissue>
    </source>
</reference>
<name>A0A5B7DX15_PORTR</name>
<sequence length="69" mass="7482">MNSNRCGVVVVHRKPVSVNGEAGRGAEDGSAGCFEAPGRVNKSLSQTCGIHFFREIRPKKYGPSQLFFV</sequence>
<protein>
    <submittedName>
        <fullName evidence="1">Uncharacterized protein</fullName>
    </submittedName>
</protein>
<organism evidence="1 2">
    <name type="scientific">Portunus trituberculatus</name>
    <name type="common">Swimming crab</name>
    <name type="synonym">Neptunus trituberculatus</name>
    <dbReference type="NCBI Taxonomy" id="210409"/>
    <lineage>
        <taxon>Eukaryota</taxon>
        <taxon>Metazoa</taxon>
        <taxon>Ecdysozoa</taxon>
        <taxon>Arthropoda</taxon>
        <taxon>Crustacea</taxon>
        <taxon>Multicrustacea</taxon>
        <taxon>Malacostraca</taxon>
        <taxon>Eumalacostraca</taxon>
        <taxon>Eucarida</taxon>
        <taxon>Decapoda</taxon>
        <taxon>Pleocyemata</taxon>
        <taxon>Brachyura</taxon>
        <taxon>Eubrachyura</taxon>
        <taxon>Portunoidea</taxon>
        <taxon>Portunidae</taxon>
        <taxon>Portuninae</taxon>
        <taxon>Portunus</taxon>
    </lineage>
</organism>
<evidence type="ECO:0000313" key="1">
    <source>
        <dbReference type="EMBL" id="MPC25503.1"/>
    </source>
</evidence>
<accession>A0A5B7DX15</accession>
<keyword evidence="2" id="KW-1185">Reference proteome</keyword>
<proteinExistence type="predicted"/>
<dbReference type="AlphaFoldDB" id="A0A5B7DX15"/>
<gene>
    <name evidence="1" type="ORF">E2C01_018620</name>
</gene>
<comment type="caution">
    <text evidence="1">The sequence shown here is derived from an EMBL/GenBank/DDBJ whole genome shotgun (WGS) entry which is preliminary data.</text>
</comment>